<proteinExistence type="predicted"/>
<gene>
    <name evidence="1" type="ORF">Tco_1112429</name>
</gene>
<dbReference type="EMBL" id="BQNB010021025">
    <property type="protein sequence ID" value="GJU02091.1"/>
    <property type="molecule type" value="Genomic_DNA"/>
</dbReference>
<accession>A0ABQ5IQM1</accession>
<dbReference type="Pfam" id="PF06830">
    <property type="entry name" value="Root_cap"/>
    <property type="match status" value="1"/>
</dbReference>
<dbReference type="PANTHER" id="PTHR31656">
    <property type="entry name" value="ROOT CAP DOMAIN-CONTAINING PROTEIN"/>
    <property type="match status" value="1"/>
</dbReference>
<evidence type="ECO:0000313" key="2">
    <source>
        <dbReference type="Proteomes" id="UP001151760"/>
    </source>
</evidence>
<sequence length="146" mass="16127">MVIIPGVVEILANAVPVTAEDDKIHRYNVPSNDCFAHLEVQFRFSGLSDNVEGVLGSTYQPDFKNPAKPEVAMAVVGGEDKYKTSGLLSSDCANCIFESRNIGENGRKGDCLRLFFLRECFMGMGLFARNEEGRCLKKKNDGLIMK</sequence>
<organism evidence="1 2">
    <name type="scientific">Tanacetum coccineum</name>
    <dbReference type="NCBI Taxonomy" id="301880"/>
    <lineage>
        <taxon>Eukaryota</taxon>
        <taxon>Viridiplantae</taxon>
        <taxon>Streptophyta</taxon>
        <taxon>Embryophyta</taxon>
        <taxon>Tracheophyta</taxon>
        <taxon>Spermatophyta</taxon>
        <taxon>Magnoliopsida</taxon>
        <taxon>eudicotyledons</taxon>
        <taxon>Gunneridae</taxon>
        <taxon>Pentapetalae</taxon>
        <taxon>asterids</taxon>
        <taxon>campanulids</taxon>
        <taxon>Asterales</taxon>
        <taxon>Asteraceae</taxon>
        <taxon>Asteroideae</taxon>
        <taxon>Anthemideae</taxon>
        <taxon>Anthemidinae</taxon>
        <taxon>Tanacetum</taxon>
    </lineage>
</organism>
<name>A0ABQ5IQM1_9ASTR</name>
<protein>
    <submittedName>
        <fullName evidence="1">Late embryogenesis abundant protein-related protein</fullName>
    </submittedName>
</protein>
<evidence type="ECO:0000313" key="1">
    <source>
        <dbReference type="EMBL" id="GJU02091.1"/>
    </source>
</evidence>
<dbReference type="InterPro" id="IPR009646">
    <property type="entry name" value="Root_cap"/>
</dbReference>
<comment type="caution">
    <text evidence="1">The sequence shown here is derived from an EMBL/GenBank/DDBJ whole genome shotgun (WGS) entry which is preliminary data.</text>
</comment>
<reference evidence="1" key="1">
    <citation type="journal article" date="2022" name="Int. J. Mol. Sci.">
        <title>Draft Genome of Tanacetum Coccineum: Genomic Comparison of Closely Related Tanacetum-Family Plants.</title>
        <authorList>
            <person name="Yamashiro T."/>
            <person name="Shiraishi A."/>
            <person name="Nakayama K."/>
            <person name="Satake H."/>
        </authorList>
    </citation>
    <scope>NUCLEOTIDE SEQUENCE</scope>
</reference>
<reference evidence="1" key="2">
    <citation type="submission" date="2022-01" db="EMBL/GenBank/DDBJ databases">
        <authorList>
            <person name="Yamashiro T."/>
            <person name="Shiraishi A."/>
            <person name="Satake H."/>
            <person name="Nakayama K."/>
        </authorList>
    </citation>
    <scope>NUCLEOTIDE SEQUENCE</scope>
</reference>
<dbReference type="Proteomes" id="UP001151760">
    <property type="component" value="Unassembled WGS sequence"/>
</dbReference>
<keyword evidence="2" id="KW-1185">Reference proteome</keyword>